<proteinExistence type="predicted"/>
<dbReference type="AlphaFoldDB" id="A0AAD7QHZ1"/>
<protein>
    <submittedName>
        <fullName evidence="1">Uncharacterized protein</fullName>
    </submittedName>
</protein>
<comment type="caution">
    <text evidence="1">The sequence shown here is derived from an EMBL/GenBank/DDBJ whole genome shotgun (WGS) entry which is preliminary data.</text>
</comment>
<name>A0AAD7QHZ1_QUISA</name>
<sequence>MTLTGNPTSPVLAVQAREASRFQSCGLSLRRVHPRNRQNLGAKMVEVHLVDQTTLTGNPTSPVLAILMDCANRKLITSPTL</sequence>
<accession>A0AAD7QHZ1</accession>
<reference evidence="1 2" key="1">
    <citation type="journal article" date="2023" name="Science">
        <title>Elucidation of the pathway for biosynthesis of saponin adjuvants from the soapbark tree.</title>
        <authorList>
            <person name="Reed J."/>
            <person name="Orme A."/>
            <person name="El-Demerdash A."/>
            <person name="Owen C."/>
            <person name="Martin L.B.B."/>
            <person name="Misra R.C."/>
            <person name="Kikuchi S."/>
            <person name="Rejzek M."/>
            <person name="Martin A.C."/>
            <person name="Harkess A."/>
            <person name="Leebens-Mack J."/>
            <person name="Louveau T."/>
            <person name="Stephenson M.J."/>
            <person name="Osbourn A."/>
        </authorList>
    </citation>
    <scope>NUCLEOTIDE SEQUENCE [LARGE SCALE GENOMIC DNA]</scope>
    <source>
        <strain evidence="1">S10</strain>
    </source>
</reference>
<gene>
    <name evidence="1" type="ORF">O6P43_001074</name>
</gene>
<dbReference type="Proteomes" id="UP001163823">
    <property type="component" value="Chromosome 1"/>
</dbReference>
<evidence type="ECO:0000313" key="1">
    <source>
        <dbReference type="EMBL" id="KAJ7981867.1"/>
    </source>
</evidence>
<organism evidence="1 2">
    <name type="scientific">Quillaja saponaria</name>
    <name type="common">Soap bark tree</name>
    <dbReference type="NCBI Taxonomy" id="32244"/>
    <lineage>
        <taxon>Eukaryota</taxon>
        <taxon>Viridiplantae</taxon>
        <taxon>Streptophyta</taxon>
        <taxon>Embryophyta</taxon>
        <taxon>Tracheophyta</taxon>
        <taxon>Spermatophyta</taxon>
        <taxon>Magnoliopsida</taxon>
        <taxon>eudicotyledons</taxon>
        <taxon>Gunneridae</taxon>
        <taxon>Pentapetalae</taxon>
        <taxon>rosids</taxon>
        <taxon>fabids</taxon>
        <taxon>Fabales</taxon>
        <taxon>Quillajaceae</taxon>
        <taxon>Quillaja</taxon>
    </lineage>
</organism>
<evidence type="ECO:0000313" key="2">
    <source>
        <dbReference type="Proteomes" id="UP001163823"/>
    </source>
</evidence>
<keyword evidence="2" id="KW-1185">Reference proteome</keyword>
<dbReference type="EMBL" id="JARAOO010000001">
    <property type="protein sequence ID" value="KAJ7981867.1"/>
    <property type="molecule type" value="Genomic_DNA"/>
</dbReference>
<dbReference type="KEGG" id="qsa:O6P43_001074"/>